<feature type="compositionally biased region" description="Polar residues" evidence="1">
    <location>
        <begin position="402"/>
        <end position="418"/>
    </location>
</feature>
<feature type="compositionally biased region" description="Low complexity" evidence="1">
    <location>
        <begin position="490"/>
        <end position="499"/>
    </location>
</feature>
<evidence type="ECO:0000313" key="3">
    <source>
        <dbReference type="Proteomes" id="UP000717328"/>
    </source>
</evidence>
<dbReference type="AlphaFoldDB" id="A0A9P7GLJ5"/>
<organism evidence="2 3">
    <name type="scientific">Sphagnurus paluster</name>
    <dbReference type="NCBI Taxonomy" id="117069"/>
    <lineage>
        <taxon>Eukaryota</taxon>
        <taxon>Fungi</taxon>
        <taxon>Dikarya</taxon>
        <taxon>Basidiomycota</taxon>
        <taxon>Agaricomycotina</taxon>
        <taxon>Agaricomycetes</taxon>
        <taxon>Agaricomycetidae</taxon>
        <taxon>Agaricales</taxon>
        <taxon>Tricholomatineae</taxon>
        <taxon>Lyophyllaceae</taxon>
        <taxon>Sphagnurus</taxon>
    </lineage>
</organism>
<feature type="compositionally biased region" description="Low complexity" evidence="1">
    <location>
        <begin position="282"/>
        <end position="293"/>
    </location>
</feature>
<feature type="region of interest" description="Disordered" evidence="1">
    <location>
        <begin position="1"/>
        <end position="27"/>
    </location>
</feature>
<feature type="compositionally biased region" description="Polar residues" evidence="1">
    <location>
        <begin position="473"/>
        <end position="485"/>
    </location>
</feature>
<reference evidence="2" key="1">
    <citation type="submission" date="2021-02" db="EMBL/GenBank/DDBJ databases">
        <authorList>
            <person name="Nieuwenhuis M."/>
            <person name="Van De Peppel L.J.J."/>
        </authorList>
    </citation>
    <scope>NUCLEOTIDE SEQUENCE</scope>
    <source>
        <strain evidence="2">D49</strain>
    </source>
</reference>
<feature type="region of interest" description="Disordered" evidence="1">
    <location>
        <begin position="170"/>
        <end position="190"/>
    </location>
</feature>
<name>A0A9P7GLJ5_9AGAR</name>
<protein>
    <submittedName>
        <fullName evidence="2">Uncharacterized protein</fullName>
    </submittedName>
</protein>
<feature type="compositionally biased region" description="Pro residues" evidence="1">
    <location>
        <begin position="86"/>
        <end position="96"/>
    </location>
</feature>
<feature type="region of interest" description="Disordered" evidence="1">
    <location>
        <begin position="402"/>
        <end position="555"/>
    </location>
</feature>
<feature type="region of interest" description="Disordered" evidence="1">
    <location>
        <begin position="74"/>
        <end position="141"/>
    </location>
</feature>
<feature type="compositionally biased region" description="Polar residues" evidence="1">
    <location>
        <begin position="300"/>
        <end position="325"/>
    </location>
</feature>
<keyword evidence="3" id="KW-1185">Reference proteome</keyword>
<dbReference type="OrthoDB" id="3270652at2759"/>
<reference evidence="2" key="2">
    <citation type="submission" date="2021-10" db="EMBL/GenBank/DDBJ databases">
        <title>Phylogenomics reveals ancestral predisposition of the termite-cultivated fungus Termitomyces towards a domesticated lifestyle.</title>
        <authorList>
            <person name="Auxier B."/>
            <person name="Grum-Grzhimaylo A."/>
            <person name="Cardenas M.E."/>
            <person name="Lodge J.D."/>
            <person name="Laessoe T."/>
            <person name="Pedersen O."/>
            <person name="Smith M.E."/>
            <person name="Kuyper T.W."/>
            <person name="Franco-Molano E.A."/>
            <person name="Baroni T.J."/>
            <person name="Aanen D.K."/>
        </authorList>
    </citation>
    <scope>NUCLEOTIDE SEQUENCE</scope>
    <source>
        <strain evidence="2">D49</strain>
    </source>
</reference>
<accession>A0A9P7GLJ5</accession>
<feature type="compositionally biased region" description="Polar residues" evidence="1">
    <location>
        <begin position="117"/>
        <end position="136"/>
    </location>
</feature>
<dbReference type="EMBL" id="JABCKI010000090">
    <property type="protein sequence ID" value="KAG5652884.1"/>
    <property type="molecule type" value="Genomic_DNA"/>
</dbReference>
<dbReference type="Proteomes" id="UP000717328">
    <property type="component" value="Unassembled WGS sequence"/>
</dbReference>
<evidence type="ECO:0000313" key="2">
    <source>
        <dbReference type="EMBL" id="KAG5652884.1"/>
    </source>
</evidence>
<feature type="compositionally biased region" description="Low complexity" evidence="1">
    <location>
        <begin position="350"/>
        <end position="369"/>
    </location>
</feature>
<gene>
    <name evidence="2" type="ORF">H0H81_003247</name>
</gene>
<evidence type="ECO:0000256" key="1">
    <source>
        <dbReference type="SAM" id="MobiDB-lite"/>
    </source>
</evidence>
<comment type="caution">
    <text evidence="2">The sequence shown here is derived from an EMBL/GenBank/DDBJ whole genome shotgun (WGS) entry which is preliminary data.</text>
</comment>
<sequence length="689" mass="73504">MTDPLLSASQDVEMLTADPLPPSTSVVDPASSLRAAALLTLKSKRRKVQAESSLPILPTRPLVVTSLQLDYGQEESSQEVIRPQIVNPPKPTPAPEVPAREEGEISEEEGAPASKALSVTPTPTGRQKHLTPSNPTVPHAETLYSKPKLSERISDPPSVSNYSAFGQGVTKEKSSASTDFPPAPQDPRQLYDADHVRPGVALNQEQYDRAKDVVLDLLGWGVAPEYLVDCGLTREIVYYVFSELNLRLPSNLDITGLVLYSPDHTPQVDCQKSALMPPPPVRRQSQGRSSISSKPVTKELSASPSPVMQPFTPSSKSPVPATLSSPRGIITGNLHDMEQQRRQELLARKAAIASKKSKQSQVSMASSISLDPVASSSPSNTYDPEPVVATEIVEDFLKTIGPSPSLSRGNSIDSNSFVVPSPANDEMDIDDIPGLGSSRQYTSAPTPHPPSSSVELISPTDSSHPPISPNECPPSSTESGSSTFTHDLAPSTTSDTPSITPAPPEEPSAPRRGAKRPVAADFVDFDAGSRPSSNGHAGYTNGMHPGSRRRTGPGFANVTSARRFIIDLSDSEGEGEGEDFVMRDLSAGPKEVAGQHSSYASPIPTKPPVPNLQTSTPWVTTPVSTPTLSTAAAAITPSAVMSPAALVESEIQRMREMIAEREQRRLNKIAAVRSSHAYGVPQFILPMVL</sequence>
<feature type="region of interest" description="Disordered" evidence="1">
    <location>
        <begin position="350"/>
        <end position="384"/>
    </location>
</feature>
<proteinExistence type="predicted"/>
<feature type="region of interest" description="Disordered" evidence="1">
    <location>
        <begin position="269"/>
        <end position="330"/>
    </location>
</feature>